<dbReference type="GeneID" id="114446738"/>
<dbReference type="PANTHER" id="PTHR15932">
    <property type="entry name" value="UBIQUITIN INTERACTION MOTIF-CONTAINING PROTEIN 1"/>
    <property type="match status" value="1"/>
</dbReference>
<feature type="compositionally biased region" description="Low complexity" evidence="1">
    <location>
        <begin position="627"/>
        <end position="636"/>
    </location>
</feature>
<dbReference type="CTD" id="51720"/>
<feature type="region of interest" description="Disordered" evidence="1">
    <location>
        <begin position="1"/>
        <end position="39"/>
    </location>
</feature>
<feature type="compositionally biased region" description="Polar residues" evidence="1">
    <location>
        <begin position="489"/>
        <end position="503"/>
    </location>
</feature>
<dbReference type="InParanoid" id="A0A6P7JN45"/>
<evidence type="ECO:0000313" key="3">
    <source>
        <dbReference type="RefSeq" id="XP_028278344.1"/>
    </source>
</evidence>
<feature type="compositionally biased region" description="Acidic residues" evidence="1">
    <location>
        <begin position="637"/>
        <end position="649"/>
    </location>
</feature>
<feature type="compositionally biased region" description="Basic and acidic residues" evidence="1">
    <location>
        <begin position="135"/>
        <end position="150"/>
    </location>
</feature>
<dbReference type="CDD" id="cd20912">
    <property type="entry name" value="AIR_RAP80-like"/>
    <property type="match status" value="1"/>
</dbReference>
<feature type="region of interest" description="Disordered" evidence="1">
    <location>
        <begin position="780"/>
        <end position="799"/>
    </location>
</feature>
<dbReference type="GO" id="GO:0070531">
    <property type="term" value="C:BRCA1-A complex"/>
    <property type="evidence" value="ECO:0007669"/>
    <property type="project" value="InterPro"/>
</dbReference>
<protein>
    <submittedName>
        <fullName evidence="3">BRCA1-A complex subunit RAP80 isoform X1</fullName>
    </submittedName>
</protein>
<feature type="region of interest" description="Disordered" evidence="1">
    <location>
        <begin position="121"/>
        <end position="193"/>
    </location>
</feature>
<organism evidence="2 3">
    <name type="scientific">Parambassis ranga</name>
    <name type="common">Indian glassy fish</name>
    <dbReference type="NCBI Taxonomy" id="210632"/>
    <lineage>
        <taxon>Eukaryota</taxon>
        <taxon>Metazoa</taxon>
        <taxon>Chordata</taxon>
        <taxon>Craniata</taxon>
        <taxon>Vertebrata</taxon>
        <taxon>Euteleostomi</taxon>
        <taxon>Actinopterygii</taxon>
        <taxon>Neopterygii</taxon>
        <taxon>Teleostei</taxon>
        <taxon>Neoteleostei</taxon>
        <taxon>Acanthomorphata</taxon>
        <taxon>Ovalentaria</taxon>
        <taxon>Ambassidae</taxon>
        <taxon>Parambassis</taxon>
    </lineage>
</organism>
<dbReference type="PANTHER" id="PTHR15932:SF2">
    <property type="entry name" value="BRCA1-A COMPLEX SUBUNIT RAP80"/>
    <property type="match status" value="1"/>
</dbReference>
<dbReference type="InterPro" id="IPR038868">
    <property type="entry name" value="RAP80"/>
</dbReference>
<feature type="compositionally biased region" description="Polar residues" evidence="1">
    <location>
        <begin position="350"/>
        <end position="364"/>
    </location>
</feature>
<dbReference type="AlphaFoldDB" id="A0A6P7JN45"/>
<dbReference type="Proteomes" id="UP000515145">
    <property type="component" value="Chromosome 14"/>
</dbReference>
<feature type="region of interest" description="Disordered" evidence="1">
    <location>
        <begin position="909"/>
        <end position="956"/>
    </location>
</feature>
<feature type="compositionally biased region" description="Acidic residues" evidence="1">
    <location>
        <begin position="932"/>
        <end position="943"/>
    </location>
</feature>
<dbReference type="GO" id="GO:0042393">
    <property type="term" value="F:histone binding"/>
    <property type="evidence" value="ECO:0007669"/>
    <property type="project" value="TreeGrafter"/>
</dbReference>
<dbReference type="GO" id="GO:0045739">
    <property type="term" value="P:positive regulation of DNA repair"/>
    <property type="evidence" value="ECO:0007669"/>
    <property type="project" value="TreeGrafter"/>
</dbReference>
<dbReference type="GO" id="GO:0070530">
    <property type="term" value="F:K63-linked polyubiquitin modification-dependent protein binding"/>
    <property type="evidence" value="ECO:0007669"/>
    <property type="project" value="InterPro"/>
</dbReference>
<evidence type="ECO:0000256" key="1">
    <source>
        <dbReference type="SAM" id="MobiDB-lite"/>
    </source>
</evidence>
<reference evidence="3" key="1">
    <citation type="submission" date="2025-08" db="UniProtKB">
        <authorList>
            <consortium name="RefSeq"/>
        </authorList>
    </citation>
    <scope>IDENTIFICATION</scope>
</reference>
<feature type="compositionally biased region" description="Polar residues" evidence="1">
    <location>
        <begin position="462"/>
        <end position="482"/>
    </location>
</feature>
<feature type="compositionally biased region" description="Polar residues" evidence="1">
    <location>
        <begin position="1"/>
        <end position="12"/>
    </location>
</feature>
<feature type="compositionally biased region" description="Polar residues" evidence="1">
    <location>
        <begin position="182"/>
        <end position="193"/>
    </location>
</feature>
<feature type="compositionally biased region" description="Polar residues" evidence="1">
    <location>
        <begin position="291"/>
        <end position="320"/>
    </location>
</feature>
<proteinExistence type="predicted"/>
<feature type="region of interest" description="Disordered" evidence="1">
    <location>
        <begin position="594"/>
        <end position="773"/>
    </location>
</feature>
<accession>A0A6P7JN45</accession>
<feature type="region of interest" description="Disordered" evidence="1">
    <location>
        <begin position="270"/>
        <end position="527"/>
    </location>
</feature>
<name>A0A6P7JN45_9TELE</name>
<dbReference type="GO" id="GO:0006302">
    <property type="term" value="P:double-strand break repair"/>
    <property type="evidence" value="ECO:0007669"/>
    <property type="project" value="InterPro"/>
</dbReference>
<feature type="compositionally biased region" description="Basic and acidic residues" evidence="1">
    <location>
        <begin position="390"/>
        <end position="403"/>
    </location>
</feature>
<feature type="compositionally biased region" description="Low complexity" evidence="1">
    <location>
        <begin position="161"/>
        <end position="174"/>
    </location>
</feature>
<feature type="compositionally biased region" description="Basic residues" evidence="1">
    <location>
        <begin position="613"/>
        <end position="624"/>
    </location>
</feature>
<dbReference type="RefSeq" id="XP_028278344.1">
    <property type="nucleotide sequence ID" value="XM_028422543.1"/>
</dbReference>
<feature type="compositionally biased region" description="Basic and acidic residues" evidence="1">
    <location>
        <begin position="760"/>
        <end position="773"/>
    </location>
</feature>
<feature type="compositionally biased region" description="Polar residues" evidence="1">
    <location>
        <begin position="676"/>
        <end position="685"/>
    </location>
</feature>
<sequence>MVQMQTMRTSSLCHFFHQQETNDAEKGKKKPKPKEMTEEEMMDLALRLSAQEASVSALHQQQEEEAVLKAIQESMVDQTQPCPTSQSQTVLTDASFRLGSRRKLSYSTGKKATVVGVKEDDCSLSHHSPSSLTEGGRDANKMEENQERRAGSPLLEMPDLSQTQKISSQTSQCSVDPLSAPLDSQNSDSTQIDDCQLPTSPVFPLSGSRVKVHVNRLSQNLLDTCTSSGFVLYSQDRWTETQKSQKSPSKTHVSLKVSQEDCVETQLSPVFGRSTQHEKTLSASKPHVSACSPTPKNSGFMFSSQESLTDSVSNTFSPTKSPVFPSGPGPSKNIPLLEFPKSPDGEETEQSPANSPVFGSTTRQHVAHTNEKLPSGAELRVPKGGTSPRQSRETSNKDGRHDTITPLSNSEELNESSKDRNSAETEFSSNMMLVWSDGSDNDDGDVTPAGSPSPVFPEETPVQASSLNHAASSEAPNCSLNPQRCAPSTDKQASSGTSSQANGQRPAPITGWEGQEQHPVSSQGVASGMSCPYREPADRQTVHYYWGVPFCPRGLDPDKYTQVILAQMDVYEKSLKQAQRCLLRKAEWGEAILPQPEKSPSPESPAESPQFHAPRRRGLKRRAKTLSEAAESPSAEAGEEEDKEEEEERKEENKEEKAEEDEEPMDTEDCEVCPETQLSDDSTQVLMMAADGGAEVSQQPPPKSPETPEVEMILQEDSPVTVEPQAAQEEEEEEDVLLDEKMEGNRPVCSRSDAGGQTVRTEEVEEGRKDPDVEEVAKRRLQRSMSPELEPAVVPQNPETSVDCPICQASFPASRIEMHAAFCDGEVDDRKSEAHCFQVSPKPRRKRTRRAQVNADETNNPVDCERNQEKCYICQKGIPLQDYSRHTELCIQRQVLKPAAKGNLLSALEQTESRDSEAGPSGSKLQSGDVIELLDDDDDDEEEQHISAVRVSDSPIRSFTPISEATDCLVDFKKQHPAKRLSQRRR</sequence>
<dbReference type="OrthoDB" id="7536094at2759"/>
<gene>
    <name evidence="3" type="primary">uimc1</name>
</gene>
<dbReference type="Gene3D" id="6.10.250.1800">
    <property type="match status" value="1"/>
</dbReference>
<evidence type="ECO:0000313" key="2">
    <source>
        <dbReference type="Proteomes" id="UP000515145"/>
    </source>
</evidence>
<keyword evidence="2" id="KW-1185">Reference proteome</keyword>
<feature type="compositionally biased region" description="Acidic residues" evidence="1">
    <location>
        <begin position="728"/>
        <end position="737"/>
    </location>
</feature>
<feature type="compositionally biased region" description="Acidic residues" evidence="1">
    <location>
        <begin position="658"/>
        <end position="672"/>
    </location>
</feature>